<protein>
    <recommendedName>
        <fullName evidence="3">N-acetyltransferase domain-containing protein</fullName>
    </recommendedName>
</protein>
<name>A0ABS7VRM2_9HYPH</name>
<evidence type="ECO:0000313" key="2">
    <source>
        <dbReference type="Proteomes" id="UP000704176"/>
    </source>
</evidence>
<dbReference type="RefSeq" id="WP_224314617.1">
    <property type="nucleotide sequence ID" value="NZ_JAIRBM010000013.1"/>
</dbReference>
<comment type="caution">
    <text evidence="1">The sequence shown here is derived from an EMBL/GenBank/DDBJ whole genome shotgun (WGS) entry which is preliminary data.</text>
</comment>
<sequence>MTALTATFPLVEFAARNNALWCDAVCKAHGRPGEFQGGLWLNRLGTPRFYPDAVTTAGPDASQQQLAAISALIEAPHTGPWAVKDSFSCLGLGSFGFQSLFEAEWIGLNPSTLEIGALPADCSLFEIRKVSELATWESAWRGDDDQTATGPDERTFPESLLAHHEIHFIAIRRDDRIIGGGILSLGGEVVGLSNVFASGVDPEIIWKGLVKRAVDTFPGMTLVGYESERNLAPALRSGFQTLGPLRVWLSAC</sequence>
<accession>A0ABS7VRM2</accession>
<evidence type="ECO:0008006" key="3">
    <source>
        <dbReference type="Google" id="ProtNLM"/>
    </source>
</evidence>
<evidence type="ECO:0000313" key="1">
    <source>
        <dbReference type="EMBL" id="MBZ6077859.1"/>
    </source>
</evidence>
<proteinExistence type="predicted"/>
<dbReference type="Proteomes" id="UP000704176">
    <property type="component" value="Unassembled WGS sequence"/>
</dbReference>
<dbReference type="EMBL" id="JAIRBM010000013">
    <property type="protein sequence ID" value="MBZ6077859.1"/>
    <property type="molecule type" value="Genomic_DNA"/>
</dbReference>
<organism evidence="1 2">
    <name type="scientific">Microvirga puerhi</name>
    <dbReference type="NCBI Taxonomy" id="2876078"/>
    <lineage>
        <taxon>Bacteria</taxon>
        <taxon>Pseudomonadati</taxon>
        <taxon>Pseudomonadota</taxon>
        <taxon>Alphaproteobacteria</taxon>
        <taxon>Hyphomicrobiales</taxon>
        <taxon>Methylobacteriaceae</taxon>
        <taxon>Microvirga</taxon>
    </lineage>
</organism>
<gene>
    <name evidence="1" type="ORF">K9B37_16385</name>
</gene>
<keyword evidence="2" id="KW-1185">Reference proteome</keyword>
<reference evidence="1 2" key="1">
    <citation type="submission" date="2021-09" db="EMBL/GenBank/DDBJ databases">
        <title>The complete genome sequence of a new microorganism.</title>
        <authorList>
            <person name="Zi Z."/>
        </authorList>
    </citation>
    <scope>NUCLEOTIDE SEQUENCE [LARGE SCALE GENOMIC DNA]</scope>
    <source>
        <strain evidence="1 2">WGZ8</strain>
    </source>
</reference>